<dbReference type="EMBL" id="JAJNEC010000005">
    <property type="protein sequence ID" value="MCD2422793.1"/>
    <property type="molecule type" value="Genomic_DNA"/>
</dbReference>
<dbReference type="RefSeq" id="WP_231004070.1">
    <property type="nucleotide sequence ID" value="NZ_JAJNEC010000005.1"/>
</dbReference>
<keyword evidence="2" id="KW-1185">Reference proteome</keyword>
<comment type="caution">
    <text evidence="1">The sequence shown here is derived from an EMBL/GenBank/DDBJ whole genome shotgun (WGS) entry which is preliminary data.</text>
</comment>
<organism evidence="1 2">
    <name type="scientific">Niabella pedocola</name>
    <dbReference type="NCBI Taxonomy" id="1752077"/>
    <lineage>
        <taxon>Bacteria</taxon>
        <taxon>Pseudomonadati</taxon>
        <taxon>Bacteroidota</taxon>
        <taxon>Chitinophagia</taxon>
        <taxon>Chitinophagales</taxon>
        <taxon>Chitinophagaceae</taxon>
        <taxon>Niabella</taxon>
    </lineage>
</organism>
<reference evidence="1 2" key="1">
    <citation type="submission" date="2021-11" db="EMBL/GenBank/DDBJ databases">
        <title>Genomic of Niabella pedocola.</title>
        <authorList>
            <person name="Wu T."/>
        </authorList>
    </citation>
    <scope>NUCLEOTIDE SEQUENCE [LARGE SCALE GENOMIC DNA]</scope>
    <source>
        <strain evidence="1 2">JCM 31011</strain>
    </source>
</reference>
<accession>A0ABS8PNY0</accession>
<gene>
    <name evidence="1" type="ORF">LQ567_08475</name>
</gene>
<sequence length="127" mass="14398">MKTLLITGTALWCFKHEVLTRGKDRGGGIRITGGPPFHQHATDIALTEKSIELSGNEYYSVPLDRISQLYIGFDEYYTKTLMHNFGLGGQPLRIATSSGQVMYFFIDYHFFGSANQNWFNQIKAQIV</sequence>
<evidence type="ECO:0000313" key="2">
    <source>
        <dbReference type="Proteomes" id="UP001199816"/>
    </source>
</evidence>
<proteinExistence type="predicted"/>
<dbReference type="Proteomes" id="UP001199816">
    <property type="component" value="Unassembled WGS sequence"/>
</dbReference>
<name>A0ABS8PNY0_9BACT</name>
<evidence type="ECO:0000313" key="1">
    <source>
        <dbReference type="EMBL" id="MCD2422793.1"/>
    </source>
</evidence>
<protein>
    <submittedName>
        <fullName evidence="1">Uncharacterized protein</fullName>
    </submittedName>
</protein>